<dbReference type="InterPro" id="IPR009057">
    <property type="entry name" value="Homeodomain-like_sf"/>
</dbReference>
<name>A0A8J3Y291_9ACTN</name>
<dbReference type="EMBL" id="BOOR01000088">
    <property type="protein sequence ID" value="GII59528.1"/>
    <property type="molecule type" value="Genomic_DNA"/>
</dbReference>
<evidence type="ECO:0000313" key="7">
    <source>
        <dbReference type="Proteomes" id="UP000605992"/>
    </source>
</evidence>
<dbReference type="RefSeq" id="WP_203949578.1">
    <property type="nucleotide sequence ID" value="NZ_BOOR01000088.1"/>
</dbReference>
<dbReference type="InterPro" id="IPR036271">
    <property type="entry name" value="Tet_transcr_reg_TetR-rel_C_sf"/>
</dbReference>
<dbReference type="PROSITE" id="PS01081">
    <property type="entry name" value="HTH_TETR_1"/>
    <property type="match status" value="1"/>
</dbReference>
<gene>
    <name evidence="6" type="ORF">Pth03_79170</name>
</gene>
<dbReference type="PRINTS" id="PR00455">
    <property type="entry name" value="HTHTETR"/>
</dbReference>
<dbReference type="PANTHER" id="PTHR47506:SF1">
    <property type="entry name" value="HTH-TYPE TRANSCRIPTIONAL REGULATOR YJDC"/>
    <property type="match status" value="1"/>
</dbReference>
<proteinExistence type="predicted"/>
<keyword evidence="3" id="KW-0804">Transcription</keyword>
<dbReference type="SUPFAM" id="SSF46689">
    <property type="entry name" value="Homeodomain-like"/>
    <property type="match status" value="1"/>
</dbReference>
<sequence>MAGGRPREFDFDKALDQALDVFWEHGYEGTSMARLEAAMGLGRASLYAAFGSKDDLFRKVLNRYREETQPTAAALEEPTVRDAVREYLHRNVDAITSPSHPHGCLIVGSALRCSPENADIAATLAELRRVTTQTLQDRFEQGRSEGDTSVTLAPAELAQYVSAISEGLSVRAASGVSRQTLHTIVDVALRAL</sequence>
<dbReference type="PANTHER" id="PTHR47506">
    <property type="entry name" value="TRANSCRIPTIONAL REGULATORY PROTEIN"/>
    <property type="match status" value="1"/>
</dbReference>
<dbReference type="SUPFAM" id="SSF48498">
    <property type="entry name" value="Tetracyclin repressor-like, C-terminal domain"/>
    <property type="match status" value="1"/>
</dbReference>
<comment type="caution">
    <text evidence="6">The sequence shown here is derived from an EMBL/GenBank/DDBJ whole genome shotgun (WGS) entry which is preliminary data.</text>
</comment>
<evidence type="ECO:0000256" key="3">
    <source>
        <dbReference type="ARBA" id="ARBA00023163"/>
    </source>
</evidence>
<keyword evidence="7" id="KW-1185">Reference proteome</keyword>
<dbReference type="PROSITE" id="PS50977">
    <property type="entry name" value="HTH_TETR_2"/>
    <property type="match status" value="1"/>
</dbReference>
<evidence type="ECO:0000256" key="2">
    <source>
        <dbReference type="ARBA" id="ARBA00023125"/>
    </source>
</evidence>
<evidence type="ECO:0000313" key="6">
    <source>
        <dbReference type="EMBL" id="GII59528.1"/>
    </source>
</evidence>
<accession>A0A8J3Y291</accession>
<dbReference type="Proteomes" id="UP000605992">
    <property type="component" value="Unassembled WGS sequence"/>
</dbReference>
<reference evidence="6" key="1">
    <citation type="submission" date="2021-01" db="EMBL/GenBank/DDBJ databases">
        <title>Whole genome shotgun sequence of Planotetraspora thailandica NBRC 104271.</title>
        <authorList>
            <person name="Komaki H."/>
            <person name="Tamura T."/>
        </authorList>
    </citation>
    <scope>NUCLEOTIDE SEQUENCE</scope>
    <source>
        <strain evidence="6">NBRC 104271</strain>
    </source>
</reference>
<evidence type="ECO:0000259" key="5">
    <source>
        <dbReference type="PROSITE" id="PS50977"/>
    </source>
</evidence>
<dbReference type="Pfam" id="PF00440">
    <property type="entry name" value="TetR_N"/>
    <property type="match status" value="1"/>
</dbReference>
<protein>
    <submittedName>
        <fullName evidence="6">TetR family transcriptional regulator</fullName>
    </submittedName>
</protein>
<dbReference type="GO" id="GO:0003677">
    <property type="term" value="F:DNA binding"/>
    <property type="evidence" value="ECO:0007669"/>
    <property type="project" value="UniProtKB-UniRule"/>
</dbReference>
<dbReference type="InterPro" id="IPR001647">
    <property type="entry name" value="HTH_TetR"/>
</dbReference>
<dbReference type="Gene3D" id="1.10.357.10">
    <property type="entry name" value="Tetracycline Repressor, domain 2"/>
    <property type="match status" value="1"/>
</dbReference>
<dbReference type="InterPro" id="IPR023772">
    <property type="entry name" value="DNA-bd_HTH_TetR-type_CS"/>
</dbReference>
<evidence type="ECO:0000256" key="1">
    <source>
        <dbReference type="ARBA" id="ARBA00023015"/>
    </source>
</evidence>
<evidence type="ECO:0000256" key="4">
    <source>
        <dbReference type="PROSITE-ProRule" id="PRU00335"/>
    </source>
</evidence>
<feature type="domain" description="HTH tetR-type" evidence="5">
    <location>
        <begin position="8"/>
        <end position="68"/>
    </location>
</feature>
<organism evidence="6 7">
    <name type="scientific">Planotetraspora thailandica</name>
    <dbReference type="NCBI Taxonomy" id="487172"/>
    <lineage>
        <taxon>Bacteria</taxon>
        <taxon>Bacillati</taxon>
        <taxon>Actinomycetota</taxon>
        <taxon>Actinomycetes</taxon>
        <taxon>Streptosporangiales</taxon>
        <taxon>Streptosporangiaceae</taxon>
        <taxon>Planotetraspora</taxon>
    </lineage>
</organism>
<keyword evidence="1" id="KW-0805">Transcription regulation</keyword>
<feature type="DNA-binding region" description="H-T-H motif" evidence="4">
    <location>
        <begin position="31"/>
        <end position="50"/>
    </location>
</feature>
<dbReference type="AlphaFoldDB" id="A0A8J3Y291"/>
<dbReference type="Gene3D" id="1.10.10.60">
    <property type="entry name" value="Homeodomain-like"/>
    <property type="match status" value="1"/>
</dbReference>
<keyword evidence="2 4" id="KW-0238">DNA-binding</keyword>